<dbReference type="Proteomes" id="UP000011863">
    <property type="component" value="Chromosome"/>
</dbReference>
<gene>
    <name evidence="1" type="ORF">YM304_24380</name>
</gene>
<dbReference type="EMBL" id="AP012057">
    <property type="protein sequence ID" value="BAN02752.1"/>
    <property type="molecule type" value="Genomic_DNA"/>
</dbReference>
<name>A0A6C7E9Q7_ILUCY</name>
<keyword evidence="2" id="KW-1185">Reference proteome</keyword>
<dbReference type="AlphaFoldDB" id="A0A6C7E9Q7"/>
<evidence type="ECO:0000313" key="2">
    <source>
        <dbReference type="Proteomes" id="UP000011863"/>
    </source>
</evidence>
<accession>A0A6C7E9Q7</accession>
<dbReference type="RefSeq" id="WP_015441999.1">
    <property type="nucleotide sequence ID" value="NC_020520.1"/>
</dbReference>
<evidence type="ECO:0000313" key="1">
    <source>
        <dbReference type="EMBL" id="BAN02752.1"/>
    </source>
</evidence>
<proteinExistence type="predicted"/>
<protein>
    <submittedName>
        <fullName evidence="1">Uncharacterized protein</fullName>
    </submittedName>
</protein>
<sequence length="141" mass="14990">MARRRRPGSRTSVVDGRARLIIPAEAFQTADDEALSFGAAKNWFASSPSFPHELSEARPAVALVVDAFAYDLHLGDVAFATDVHDGEAFRDAATAHGVDVYVAGGDIDPRRSADDDLSDAASSKLLLGARVTAYAVDRLSD</sequence>
<dbReference type="KEGG" id="aym:YM304_24380"/>
<organism evidence="1 2">
    <name type="scientific">Ilumatobacter coccineus (strain NBRC 103263 / KCTC 29153 / YM16-304)</name>
    <dbReference type="NCBI Taxonomy" id="1313172"/>
    <lineage>
        <taxon>Bacteria</taxon>
        <taxon>Bacillati</taxon>
        <taxon>Actinomycetota</taxon>
        <taxon>Acidimicrobiia</taxon>
        <taxon>Acidimicrobiales</taxon>
        <taxon>Ilumatobacteraceae</taxon>
        <taxon>Ilumatobacter</taxon>
    </lineage>
</organism>
<reference evidence="1 2" key="1">
    <citation type="journal article" date="2013" name="Int. J. Syst. Evol. Microbiol.">
        <title>Ilumatobacter nonamiense sp. nov. and Ilumatobacter coccineum sp. nov., isolated from seashore sand.</title>
        <authorList>
            <person name="Matsumoto A."/>
            <person name="Kasai H."/>
            <person name="Matsuo Y."/>
            <person name="Shizuri Y."/>
            <person name="Ichikawa N."/>
            <person name="Fujita N."/>
            <person name="Omura S."/>
            <person name="Takahashi Y."/>
        </authorList>
    </citation>
    <scope>NUCLEOTIDE SEQUENCE [LARGE SCALE GENOMIC DNA]</scope>
    <source>
        <strain evidence="2">NBRC 103263 / KCTC 29153 / YM16-304</strain>
    </source>
</reference>